<keyword evidence="2" id="KW-0732">Signal</keyword>
<keyword evidence="4" id="KW-0812">Transmembrane</keyword>
<name>A0ABV8GQK8_9ACTN</name>
<evidence type="ECO:0000259" key="5">
    <source>
        <dbReference type="Pfam" id="PF13458"/>
    </source>
</evidence>
<evidence type="ECO:0000256" key="2">
    <source>
        <dbReference type="ARBA" id="ARBA00022729"/>
    </source>
</evidence>
<reference evidence="7" key="1">
    <citation type="journal article" date="2019" name="Int. J. Syst. Evol. Microbiol.">
        <title>The Global Catalogue of Microorganisms (GCM) 10K type strain sequencing project: providing services to taxonomists for standard genome sequencing and annotation.</title>
        <authorList>
            <consortium name="The Broad Institute Genomics Platform"/>
            <consortium name="The Broad Institute Genome Sequencing Center for Infectious Disease"/>
            <person name="Wu L."/>
            <person name="Ma J."/>
        </authorList>
    </citation>
    <scope>NUCLEOTIDE SEQUENCE [LARGE SCALE GENOMIC DNA]</scope>
    <source>
        <strain evidence="7">TBRC 1276</strain>
    </source>
</reference>
<dbReference type="EMBL" id="JBHSBI010000042">
    <property type="protein sequence ID" value="MFC4015220.1"/>
    <property type="molecule type" value="Genomic_DNA"/>
</dbReference>
<keyword evidence="4" id="KW-1133">Transmembrane helix</keyword>
<gene>
    <name evidence="6" type="ORF">ACFOY2_48960</name>
</gene>
<comment type="caution">
    <text evidence="6">The sequence shown here is derived from an EMBL/GenBank/DDBJ whole genome shotgun (WGS) entry which is preliminary data.</text>
</comment>
<evidence type="ECO:0000313" key="6">
    <source>
        <dbReference type="EMBL" id="MFC4015220.1"/>
    </source>
</evidence>
<dbReference type="InterPro" id="IPR028082">
    <property type="entry name" value="Peripla_BP_I"/>
</dbReference>
<dbReference type="Pfam" id="PF13458">
    <property type="entry name" value="Peripla_BP_6"/>
    <property type="match status" value="1"/>
</dbReference>
<evidence type="ECO:0000256" key="3">
    <source>
        <dbReference type="SAM" id="MobiDB-lite"/>
    </source>
</evidence>
<evidence type="ECO:0000256" key="4">
    <source>
        <dbReference type="SAM" id="Phobius"/>
    </source>
</evidence>
<dbReference type="InterPro" id="IPR028081">
    <property type="entry name" value="Leu-bd"/>
</dbReference>
<feature type="compositionally biased region" description="Polar residues" evidence="3">
    <location>
        <begin position="181"/>
        <end position="195"/>
    </location>
</feature>
<dbReference type="CDD" id="cd06346">
    <property type="entry name" value="PBP1_ABC_ligand_binding-like"/>
    <property type="match status" value="1"/>
</dbReference>
<feature type="region of interest" description="Disordered" evidence="3">
    <location>
        <begin position="118"/>
        <end position="201"/>
    </location>
</feature>
<feature type="transmembrane region" description="Helical" evidence="4">
    <location>
        <begin position="213"/>
        <end position="232"/>
    </location>
</feature>
<accession>A0ABV8GQK8</accession>
<feature type="compositionally biased region" description="Pro residues" evidence="3">
    <location>
        <begin position="145"/>
        <end position="176"/>
    </location>
</feature>
<proteinExistence type="inferred from homology"/>
<evidence type="ECO:0000256" key="1">
    <source>
        <dbReference type="ARBA" id="ARBA00010062"/>
    </source>
</evidence>
<dbReference type="Proteomes" id="UP001595851">
    <property type="component" value="Unassembled WGS sequence"/>
</dbReference>
<protein>
    <submittedName>
        <fullName evidence="6">ABC transporter substrate-binding protein</fullName>
    </submittedName>
</protein>
<feature type="domain" description="Leucine-binding protein" evidence="5">
    <location>
        <begin position="255"/>
        <end position="611"/>
    </location>
</feature>
<dbReference type="RefSeq" id="WP_379535040.1">
    <property type="nucleotide sequence ID" value="NZ_JBHSBI010000042.1"/>
</dbReference>
<dbReference type="SUPFAM" id="SSF53822">
    <property type="entry name" value="Periplasmic binding protein-like I"/>
    <property type="match status" value="1"/>
</dbReference>
<dbReference type="PANTHER" id="PTHR30483">
    <property type="entry name" value="LEUCINE-SPECIFIC-BINDING PROTEIN"/>
    <property type="match status" value="1"/>
</dbReference>
<organism evidence="6 7">
    <name type="scientific">Nonomuraea purpurea</name>
    <dbReference type="NCBI Taxonomy" id="1849276"/>
    <lineage>
        <taxon>Bacteria</taxon>
        <taxon>Bacillati</taxon>
        <taxon>Actinomycetota</taxon>
        <taxon>Actinomycetes</taxon>
        <taxon>Streptosporangiales</taxon>
        <taxon>Streptosporangiaceae</taxon>
        <taxon>Nonomuraea</taxon>
    </lineage>
</organism>
<dbReference type="PANTHER" id="PTHR30483:SF6">
    <property type="entry name" value="PERIPLASMIC BINDING PROTEIN OF ABC TRANSPORTER FOR NATURAL AMINO ACIDS"/>
    <property type="match status" value="1"/>
</dbReference>
<sequence length="628" mass="66703">MGDESDPRSGFAERLRALKDAVGVSVRDLEVASARTPRRRDGLPPLRLKRSTIAGMISRTRPVRPEQENFEVFVDTCLRIGEESGRSLPDDLADPKVWDAAYRDLLLDMAGMRSTSRMAGEAAKRLRSSDSPSEGTGPSAEPVPESAPLPEEPPGEPPSGEPSPSPPGPSLQPPEFRPPESTDSPQRPSGGSTTLPPAVGPFRRWMGRRAMRAAALTLTGVVIAAWAVWPAAKDMTGAPDASTTVASVGGDGVLRLGVLVPWSGDLQFFNRPMAAGVRLAVNEINAAGGVFGRDVSEVETDSGDSTTDLHLQALNMLITGGSDVVIGPITSSMSLELIDQAKSAGVAQISPTATADQLSDADDDGLFFRMVAPDSIQGDVLAKLIAADGGRRVGVLALDDPYGTGLSERIRRSLENRGITDLHAETYDTFDTSYTTEVKNIKDSAPDTIVVVGRTETAAVARELVRQGLGVDRHKWYFVDGNLSFYGRGLPRGTLTGVKATMAGAEVTDAFRRRLASFDPGVTDFKYAPEAYDATIVAALAALAAGRDDPKSIARAMADVTRGGERCTDFRTCARLLASGEDIDYDGASGPIDFTDRGDPATAPIGIYQYKATNTYISLSHELGELPT</sequence>
<keyword evidence="7" id="KW-1185">Reference proteome</keyword>
<dbReference type="Gene3D" id="3.40.50.2300">
    <property type="match status" value="2"/>
</dbReference>
<keyword evidence="4" id="KW-0472">Membrane</keyword>
<evidence type="ECO:0000313" key="7">
    <source>
        <dbReference type="Proteomes" id="UP001595851"/>
    </source>
</evidence>
<comment type="similarity">
    <text evidence="1">Belongs to the leucine-binding protein family.</text>
</comment>
<dbReference type="InterPro" id="IPR051010">
    <property type="entry name" value="BCAA_transport"/>
</dbReference>